<comment type="function">
    <text evidence="4 5">This protein binds to 23S rRNA in the presence of protein L20.</text>
</comment>
<dbReference type="NCBIfam" id="TIGR00061">
    <property type="entry name" value="L21"/>
    <property type="match status" value="1"/>
</dbReference>
<keyword evidence="4 5" id="KW-0699">rRNA-binding</keyword>
<evidence type="ECO:0000313" key="6">
    <source>
        <dbReference type="EMBL" id="TDT15999.1"/>
    </source>
</evidence>
<dbReference type="GO" id="GO:0005737">
    <property type="term" value="C:cytoplasm"/>
    <property type="evidence" value="ECO:0007669"/>
    <property type="project" value="UniProtKB-ARBA"/>
</dbReference>
<keyword evidence="7" id="KW-1185">Reference proteome</keyword>
<dbReference type="GO" id="GO:0003735">
    <property type="term" value="F:structural constituent of ribosome"/>
    <property type="evidence" value="ECO:0007669"/>
    <property type="project" value="InterPro"/>
</dbReference>
<keyword evidence="4 5" id="KW-0694">RNA-binding</keyword>
<dbReference type="InterPro" id="IPR001787">
    <property type="entry name" value="Ribosomal_bL21"/>
</dbReference>
<dbReference type="Pfam" id="PF00829">
    <property type="entry name" value="Ribosomal_L21p"/>
    <property type="match status" value="1"/>
</dbReference>
<evidence type="ECO:0000256" key="5">
    <source>
        <dbReference type="RuleBase" id="RU000562"/>
    </source>
</evidence>
<dbReference type="OrthoDB" id="9813334at2"/>
<proteinExistence type="inferred from homology"/>
<dbReference type="Proteomes" id="UP000294558">
    <property type="component" value="Unassembled WGS sequence"/>
</dbReference>
<dbReference type="HAMAP" id="MF_01363">
    <property type="entry name" value="Ribosomal_bL21"/>
    <property type="match status" value="1"/>
</dbReference>
<gene>
    <name evidence="4" type="primary">rplU</name>
    <name evidence="6" type="ORF">BDK89_1581</name>
</gene>
<reference evidence="6 7" key="1">
    <citation type="submission" date="2019-03" db="EMBL/GenBank/DDBJ databases">
        <title>Sequencing the genomes of 1000 actinobacteria strains.</title>
        <authorList>
            <person name="Klenk H.-P."/>
        </authorList>
    </citation>
    <scope>NUCLEOTIDE SEQUENCE [LARGE SCALE GENOMIC DNA]</scope>
    <source>
        <strain evidence="6 7">DSM 18936</strain>
    </source>
</reference>
<keyword evidence="3 4" id="KW-0687">Ribonucleoprotein</keyword>
<comment type="caution">
    <text evidence="6">The sequence shown here is derived from an EMBL/GenBank/DDBJ whole genome shotgun (WGS) entry which is preliminary data.</text>
</comment>
<dbReference type="GO" id="GO:1990904">
    <property type="term" value="C:ribonucleoprotein complex"/>
    <property type="evidence" value="ECO:0007669"/>
    <property type="project" value="UniProtKB-KW"/>
</dbReference>
<dbReference type="AlphaFoldDB" id="A0A4R7HZL9"/>
<dbReference type="EMBL" id="SOAU01000001">
    <property type="protein sequence ID" value="TDT15999.1"/>
    <property type="molecule type" value="Genomic_DNA"/>
</dbReference>
<dbReference type="InterPro" id="IPR028909">
    <property type="entry name" value="bL21-like"/>
</dbReference>
<comment type="subunit">
    <text evidence="4">Part of the 50S ribosomal subunit. Contacts protein L20.</text>
</comment>
<dbReference type="SUPFAM" id="SSF141091">
    <property type="entry name" value="L21p-like"/>
    <property type="match status" value="1"/>
</dbReference>
<protein>
    <recommendedName>
        <fullName evidence="4">Large ribosomal subunit protein bL21</fullName>
    </recommendedName>
</protein>
<evidence type="ECO:0000256" key="4">
    <source>
        <dbReference type="HAMAP-Rule" id="MF_01363"/>
    </source>
</evidence>
<comment type="similarity">
    <text evidence="1 4 5">Belongs to the bacterial ribosomal protein bL21 family.</text>
</comment>
<dbReference type="GO" id="GO:0005840">
    <property type="term" value="C:ribosome"/>
    <property type="evidence" value="ECO:0007669"/>
    <property type="project" value="UniProtKB-KW"/>
</dbReference>
<evidence type="ECO:0000256" key="1">
    <source>
        <dbReference type="ARBA" id="ARBA00008563"/>
    </source>
</evidence>
<sequence length="102" mass="10965">MYAVIASGGKQEKVTEGQQVALELLDGDEGSEVSLTPVLLVDGENVLAGADALSGVSVTGKIVGTTKGPKINGFTYKRRTNQRRRYGHRQNYTVVEITKISK</sequence>
<dbReference type="GO" id="GO:0006412">
    <property type="term" value="P:translation"/>
    <property type="evidence" value="ECO:0007669"/>
    <property type="project" value="UniProtKB-UniRule"/>
</dbReference>
<evidence type="ECO:0000256" key="2">
    <source>
        <dbReference type="ARBA" id="ARBA00022980"/>
    </source>
</evidence>
<evidence type="ECO:0000256" key="3">
    <source>
        <dbReference type="ARBA" id="ARBA00023274"/>
    </source>
</evidence>
<evidence type="ECO:0000313" key="7">
    <source>
        <dbReference type="Proteomes" id="UP000294558"/>
    </source>
</evidence>
<dbReference type="RefSeq" id="WP_133868405.1">
    <property type="nucleotide sequence ID" value="NZ_JAVJPS010000040.1"/>
</dbReference>
<dbReference type="InterPro" id="IPR036164">
    <property type="entry name" value="bL21-like_sf"/>
</dbReference>
<dbReference type="GO" id="GO:0019843">
    <property type="term" value="F:rRNA binding"/>
    <property type="evidence" value="ECO:0007669"/>
    <property type="project" value="UniProtKB-UniRule"/>
</dbReference>
<dbReference type="PANTHER" id="PTHR21349">
    <property type="entry name" value="50S RIBOSOMAL PROTEIN L21"/>
    <property type="match status" value="1"/>
</dbReference>
<name>A0A4R7HZL9_9ACTN</name>
<dbReference type="PANTHER" id="PTHR21349:SF0">
    <property type="entry name" value="LARGE RIBOSOMAL SUBUNIT PROTEIN BL21M"/>
    <property type="match status" value="1"/>
</dbReference>
<keyword evidence="2 4" id="KW-0689">Ribosomal protein</keyword>
<accession>A0A4R7HZL9</accession>
<organism evidence="6 7">
    <name type="scientific">Ilumatobacter fluminis</name>
    <dbReference type="NCBI Taxonomy" id="467091"/>
    <lineage>
        <taxon>Bacteria</taxon>
        <taxon>Bacillati</taxon>
        <taxon>Actinomycetota</taxon>
        <taxon>Acidimicrobiia</taxon>
        <taxon>Acidimicrobiales</taxon>
        <taxon>Ilumatobacteraceae</taxon>
        <taxon>Ilumatobacter</taxon>
    </lineage>
</organism>